<keyword evidence="2" id="KW-1185">Reference proteome</keyword>
<dbReference type="Pfam" id="PF13027">
    <property type="entry name" value="DUF3888"/>
    <property type="match status" value="1"/>
</dbReference>
<protein>
    <recommendedName>
        <fullName evidence="3">DUF3888 domain-containing protein</fullName>
    </recommendedName>
</protein>
<dbReference type="AlphaFoldDB" id="A0A9W3KUR7"/>
<evidence type="ECO:0000313" key="1">
    <source>
        <dbReference type="EMBL" id="AHX18695.1"/>
    </source>
</evidence>
<reference evidence="1 2" key="1">
    <citation type="submission" date="2014-03" db="EMBL/GenBank/DDBJ databases">
        <title>The Complete Genome Sequence of Bacillus bombyseptieus.</title>
        <authorList>
            <person name="Cheng T."/>
            <person name="Lin P."/>
            <person name="Jin S."/>
            <person name="Wu Y."/>
            <person name="Fu B."/>
            <person name="Long R."/>
            <person name="Liu D."/>
            <person name="Guo Y."/>
            <person name="Peng L."/>
            <person name="Xia Q."/>
        </authorList>
    </citation>
    <scope>NUCLEOTIDE SEQUENCE [LARGE SCALE GENOMIC DNA]</scope>
    <source>
        <strain evidence="2">wang</strain>
    </source>
</reference>
<gene>
    <name evidence="1" type="ORF">CY96_11995</name>
</gene>
<sequence>MLKRKVVSLFLGITMVVLFLNPLDTKAFNIDNQEFYDSYNTLLAPYASQVIRRKLGPDHQYSLTDTKIIKIERFPEENFNFIVTVQYKTYIGAHNPPNGIETITFNINPSGVKVINFVHKDA</sequence>
<accession>A0A9W3KUR7</accession>
<dbReference type="EMBL" id="CP007512">
    <property type="protein sequence ID" value="AHX18695.1"/>
    <property type="molecule type" value="Genomic_DNA"/>
</dbReference>
<evidence type="ECO:0000313" key="2">
    <source>
        <dbReference type="Proteomes" id="UP000031778"/>
    </source>
</evidence>
<organism evidence="1 2">
    <name type="scientific">Bacillus bombysepticus str. Wang</name>
    <dbReference type="NCBI Taxonomy" id="1330043"/>
    <lineage>
        <taxon>Bacteria</taxon>
        <taxon>Bacillati</taxon>
        <taxon>Bacillota</taxon>
        <taxon>Bacilli</taxon>
        <taxon>Bacillales</taxon>
        <taxon>Bacillaceae</taxon>
        <taxon>Bacillus</taxon>
        <taxon>Bacillus cereus group</taxon>
    </lineage>
</organism>
<dbReference type="InterPro" id="IPR024984">
    <property type="entry name" value="DUF3888"/>
</dbReference>
<proteinExistence type="predicted"/>
<dbReference type="KEGG" id="bby:CY96_11995"/>
<dbReference type="RefSeq" id="WP_000919725.1">
    <property type="nucleotide sequence ID" value="NZ_CP007512.1"/>
</dbReference>
<evidence type="ECO:0008006" key="3">
    <source>
        <dbReference type="Google" id="ProtNLM"/>
    </source>
</evidence>
<dbReference type="Proteomes" id="UP000031778">
    <property type="component" value="Chromosome"/>
</dbReference>
<name>A0A9W3KUR7_9BACI</name>